<dbReference type="SMART" id="SM00421">
    <property type="entry name" value="HTH_LUXR"/>
    <property type="match status" value="1"/>
</dbReference>
<dbReference type="InterPro" id="IPR029016">
    <property type="entry name" value="GAF-like_dom_sf"/>
</dbReference>
<dbReference type="GO" id="GO:0003677">
    <property type="term" value="F:DNA binding"/>
    <property type="evidence" value="ECO:0007669"/>
    <property type="project" value="UniProtKB-KW"/>
</dbReference>
<accession>A0ABS2L2J6</accession>
<reference evidence="6 7" key="1">
    <citation type="submission" date="2021-01" db="EMBL/GenBank/DDBJ databases">
        <title>Sequencing the genomes of 1000 actinobacteria strains.</title>
        <authorList>
            <person name="Klenk H.-P."/>
        </authorList>
    </citation>
    <scope>NUCLEOTIDE SEQUENCE [LARGE SCALE GENOMIC DNA]</scope>
    <source>
        <strain evidence="6 7">DSM 13057</strain>
    </source>
</reference>
<dbReference type="Gene3D" id="1.10.10.10">
    <property type="entry name" value="Winged helix-like DNA-binding domain superfamily/Winged helix DNA-binding domain"/>
    <property type="match status" value="1"/>
</dbReference>
<dbReference type="PRINTS" id="PR00038">
    <property type="entry name" value="HTHLUXR"/>
</dbReference>
<feature type="domain" description="HTH luxR-type" evidence="5">
    <location>
        <begin position="263"/>
        <end position="328"/>
    </location>
</feature>
<keyword evidence="1" id="KW-0805">Transcription regulation</keyword>
<evidence type="ECO:0000256" key="4">
    <source>
        <dbReference type="SAM" id="MobiDB-lite"/>
    </source>
</evidence>
<organism evidence="6 7">
    <name type="scientific">Subtercola frigoramans</name>
    <dbReference type="NCBI Taxonomy" id="120298"/>
    <lineage>
        <taxon>Bacteria</taxon>
        <taxon>Bacillati</taxon>
        <taxon>Actinomycetota</taxon>
        <taxon>Actinomycetes</taxon>
        <taxon>Micrococcales</taxon>
        <taxon>Microbacteriaceae</taxon>
        <taxon>Subtercola</taxon>
    </lineage>
</organism>
<evidence type="ECO:0000259" key="5">
    <source>
        <dbReference type="PROSITE" id="PS50043"/>
    </source>
</evidence>
<evidence type="ECO:0000313" key="6">
    <source>
        <dbReference type="EMBL" id="MBM7471310.1"/>
    </source>
</evidence>
<protein>
    <submittedName>
        <fullName evidence="6">DNA-binding CsgD family transcriptional regulator</fullName>
    </submittedName>
</protein>
<dbReference type="PROSITE" id="PS50043">
    <property type="entry name" value="HTH_LUXR_2"/>
    <property type="match status" value="1"/>
</dbReference>
<sequence length="331" mass="35425">MGPEVPSHDLAQLQKALKALTTRAEFPVAFGGLVTRDGAPLTSFVGTRGQSLNGLLIEPSQGLGGRAISERRPVTATQYRHATTITHRYDREVLAEDIVSLLAIPVVVDGSVRAVIYGGHRLATQFGDTVVRQSLAVAKGLAWEYSVHDEVERRVAVLETEGGLGGSAALDRHERDELRELYAELREISRTVTDPEVARRLGSVGRALGAHSIAGLPLTDIVHPGDVQPSANRSVESPVGGLRPSVDRGVRDSPSLALRAEPTSQSATDLSPRELDVLAHVALGKRNSQIGVQLNLAESTVKSYLSSAMRKLDATGRFDAVLAARRRGLIP</sequence>
<evidence type="ECO:0000256" key="2">
    <source>
        <dbReference type="ARBA" id="ARBA00023125"/>
    </source>
</evidence>
<dbReference type="PANTHER" id="PTHR43214">
    <property type="entry name" value="TWO-COMPONENT RESPONSE REGULATOR"/>
    <property type="match status" value="1"/>
</dbReference>
<dbReference type="EMBL" id="JAFBBU010000001">
    <property type="protein sequence ID" value="MBM7471310.1"/>
    <property type="molecule type" value="Genomic_DNA"/>
</dbReference>
<comment type="caution">
    <text evidence="6">The sequence shown here is derived from an EMBL/GenBank/DDBJ whole genome shotgun (WGS) entry which is preliminary data.</text>
</comment>
<dbReference type="CDD" id="cd06170">
    <property type="entry name" value="LuxR_C_like"/>
    <property type="match status" value="1"/>
</dbReference>
<dbReference type="InterPro" id="IPR000792">
    <property type="entry name" value="Tscrpt_reg_LuxR_C"/>
</dbReference>
<dbReference type="InterPro" id="IPR039420">
    <property type="entry name" value="WalR-like"/>
</dbReference>
<dbReference type="SUPFAM" id="SSF55781">
    <property type="entry name" value="GAF domain-like"/>
    <property type="match status" value="1"/>
</dbReference>
<keyword evidence="7" id="KW-1185">Reference proteome</keyword>
<evidence type="ECO:0000256" key="1">
    <source>
        <dbReference type="ARBA" id="ARBA00023015"/>
    </source>
</evidence>
<feature type="region of interest" description="Disordered" evidence="4">
    <location>
        <begin position="229"/>
        <end position="270"/>
    </location>
</feature>
<evidence type="ECO:0000313" key="7">
    <source>
        <dbReference type="Proteomes" id="UP000776164"/>
    </source>
</evidence>
<keyword evidence="2 6" id="KW-0238">DNA-binding</keyword>
<proteinExistence type="predicted"/>
<dbReference type="Proteomes" id="UP000776164">
    <property type="component" value="Unassembled WGS sequence"/>
</dbReference>
<dbReference type="SUPFAM" id="SSF46894">
    <property type="entry name" value="C-terminal effector domain of the bipartite response regulators"/>
    <property type="match status" value="1"/>
</dbReference>
<name>A0ABS2L2J6_9MICO</name>
<evidence type="ECO:0000256" key="3">
    <source>
        <dbReference type="ARBA" id="ARBA00023163"/>
    </source>
</evidence>
<keyword evidence="3" id="KW-0804">Transcription</keyword>
<dbReference type="InterPro" id="IPR016032">
    <property type="entry name" value="Sig_transdc_resp-reg_C-effctor"/>
</dbReference>
<dbReference type="InterPro" id="IPR036388">
    <property type="entry name" value="WH-like_DNA-bd_sf"/>
</dbReference>
<dbReference type="PROSITE" id="PS00622">
    <property type="entry name" value="HTH_LUXR_1"/>
    <property type="match status" value="1"/>
</dbReference>
<dbReference type="Pfam" id="PF00196">
    <property type="entry name" value="GerE"/>
    <property type="match status" value="1"/>
</dbReference>
<dbReference type="Gene3D" id="3.30.450.40">
    <property type="match status" value="1"/>
</dbReference>
<dbReference type="PANTHER" id="PTHR43214:SF42">
    <property type="entry name" value="TRANSCRIPTIONAL REGULATORY PROTEIN DESR"/>
    <property type="match status" value="1"/>
</dbReference>
<dbReference type="RefSeq" id="WP_205107194.1">
    <property type="nucleotide sequence ID" value="NZ_BAAAHT010000013.1"/>
</dbReference>
<gene>
    <name evidence="6" type="ORF">JOE66_000944</name>
</gene>